<dbReference type="PANTHER" id="PTHR43479:SF11">
    <property type="entry name" value="ACREF_ENVCD OPERON REPRESSOR-RELATED"/>
    <property type="match status" value="1"/>
</dbReference>
<evidence type="ECO:0000256" key="2">
    <source>
        <dbReference type="ARBA" id="ARBA00023125"/>
    </source>
</evidence>
<evidence type="ECO:0000259" key="4">
    <source>
        <dbReference type="PROSITE" id="PS50977"/>
    </source>
</evidence>
<keyword evidence="1" id="KW-0678">Repressor</keyword>
<dbReference type="InterPro" id="IPR036271">
    <property type="entry name" value="Tet_transcr_reg_TetR-rel_C_sf"/>
</dbReference>
<dbReference type="InterPro" id="IPR023772">
    <property type="entry name" value="DNA-bd_HTH_TetR-type_CS"/>
</dbReference>
<dbReference type="SUPFAM" id="SSF46689">
    <property type="entry name" value="Homeodomain-like"/>
    <property type="match status" value="1"/>
</dbReference>
<organism evidence="6 7">
    <name type="scientific">Aeribacillus pallidus</name>
    <dbReference type="NCBI Taxonomy" id="33936"/>
    <lineage>
        <taxon>Bacteria</taxon>
        <taxon>Bacillati</taxon>
        <taxon>Bacillota</taxon>
        <taxon>Bacilli</taxon>
        <taxon>Bacillales</taxon>
        <taxon>Bacillaceae</taxon>
        <taxon>Aeribacillus</taxon>
    </lineage>
</organism>
<evidence type="ECO:0000256" key="3">
    <source>
        <dbReference type="PROSITE-ProRule" id="PRU00335"/>
    </source>
</evidence>
<feature type="DNA-binding region" description="H-T-H motif" evidence="3">
    <location>
        <begin position="40"/>
        <end position="59"/>
    </location>
</feature>
<keyword evidence="7" id="KW-1185">Reference proteome</keyword>
<reference evidence="6 7" key="1">
    <citation type="submission" date="2016-04" db="EMBL/GenBank/DDBJ databases">
        <title>Draft genome sequence of Aeribacillus pallidus 8m3 from petroleum reservoir.</title>
        <authorList>
            <person name="Poltaraus A.B."/>
            <person name="Nazina T.N."/>
            <person name="Tourova T.P."/>
            <person name="Malakho S.M."/>
            <person name="Korshunova A.V."/>
            <person name="Sokolova D.S."/>
        </authorList>
    </citation>
    <scope>NUCLEOTIDE SEQUENCE [LARGE SCALE GENOMIC DNA]</scope>
    <source>
        <strain evidence="6 7">8m3</strain>
    </source>
</reference>
<evidence type="ECO:0000313" key="5">
    <source>
        <dbReference type="EMBL" id="ASS88906.1"/>
    </source>
</evidence>
<dbReference type="Pfam" id="PF00440">
    <property type="entry name" value="TetR_N"/>
    <property type="match status" value="1"/>
</dbReference>
<dbReference type="EMBL" id="LWBR01000048">
    <property type="protein sequence ID" value="KZN95566.1"/>
    <property type="molecule type" value="Genomic_DNA"/>
</dbReference>
<dbReference type="SUPFAM" id="SSF48498">
    <property type="entry name" value="Tetracyclin repressor-like, C-terminal domain"/>
    <property type="match status" value="1"/>
</dbReference>
<dbReference type="Proteomes" id="UP000076476">
    <property type="component" value="Unassembled WGS sequence"/>
</dbReference>
<sequence>MSENATAETLNLTKKGMETREKLLRAAEKVFGKKGYYETSIVNITQEAGVGQGTFYNYFQSKKEVFDALIQMYSRELRFKIKEEMKDAENHEDAQRKGFQAFFRWVKDYPELYSIVQQAVVVDKDLYRWYYDKLASGFLKSLSLGVEDGEFKDINLETVAYCLMSIGQFLGMRWVFWEGQDVPEEVFDAAMTLIFNGIKKT</sequence>
<dbReference type="EMBL" id="CP017703">
    <property type="protein sequence ID" value="ASS88906.1"/>
    <property type="molecule type" value="Genomic_DNA"/>
</dbReference>
<dbReference type="OrthoDB" id="9812484at2"/>
<evidence type="ECO:0000313" key="7">
    <source>
        <dbReference type="Proteomes" id="UP000076476"/>
    </source>
</evidence>
<dbReference type="KEGG" id="apak:AP3564_00320"/>
<keyword evidence="2 3" id="KW-0238">DNA-binding</keyword>
<dbReference type="InterPro" id="IPR001647">
    <property type="entry name" value="HTH_TetR"/>
</dbReference>
<evidence type="ECO:0000313" key="8">
    <source>
        <dbReference type="Proteomes" id="UP000214606"/>
    </source>
</evidence>
<dbReference type="PROSITE" id="PS01081">
    <property type="entry name" value="HTH_TETR_1"/>
    <property type="match status" value="1"/>
</dbReference>
<dbReference type="PANTHER" id="PTHR43479">
    <property type="entry name" value="ACREF/ENVCD OPERON REPRESSOR-RELATED"/>
    <property type="match status" value="1"/>
</dbReference>
<dbReference type="InterPro" id="IPR009057">
    <property type="entry name" value="Homeodomain-like_sf"/>
</dbReference>
<dbReference type="GO" id="GO:0003677">
    <property type="term" value="F:DNA binding"/>
    <property type="evidence" value="ECO:0007669"/>
    <property type="project" value="UniProtKB-UniRule"/>
</dbReference>
<dbReference type="STRING" id="33936.AZI98_14105"/>
<dbReference type="PROSITE" id="PS50977">
    <property type="entry name" value="HTH_TETR_2"/>
    <property type="match status" value="1"/>
</dbReference>
<name>A0A165X2V5_9BACI</name>
<dbReference type="Proteomes" id="UP000214606">
    <property type="component" value="Chromosome"/>
</dbReference>
<gene>
    <name evidence="5" type="ORF">AP3564_00320</name>
    <name evidence="6" type="ORF">AZI98_14105</name>
</gene>
<reference evidence="5 8" key="2">
    <citation type="submission" date="2016-10" db="EMBL/GenBank/DDBJ databases">
        <title>The whole genome sequencing and assembly of Aeribacillus pallidus KCTC3564 strain.</title>
        <authorList>
            <person name="Lee Y.-J."/>
            <person name="Park M.-K."/>
            <person name="Yi H."/>
            <person name="Bahn Y.-S."/>
            <person name="Kim J.F."/>
            <person name="Lee D.-W."/>
        </authorList>
    </citation>
    <scope>NUCLEOTIDE SEQUENCE [LARGE SCALE GENOMIC DNA]</scope>
    <source>
        <strain evidence="5 8">KCTC3564</strain>
    </source>
</reference>
<feature type="domain" description="HTH tetR-type" evidence="4">
    <location>
        <begin position="17"/>
        <end position="77"/>
    </location>
</feature>
<dbReference type="PRINTS" id="PR00455">
    <property type="entry name" value="HTHTETR"/>
</dbReference>
<evidence type="ECO:0000256" key="1">
    <source>
        <dbReference type="ARBA" id="ARBA00022491"/>
    </source>
</evidence>
<dbReference type="InterPro" id="IPR050624">
    <property type="entry name" value="HTH-type_Tx_Regulator"/>
</dbReference>
<dbReference type="RefSeq" id="WP_063388909.1">
    <property type="nucleotide sequence ID" value="NZ_CP017703.1"/>
</dbReference>
<evidence type="ECO:0000313" key="6">
    <source>
        <dbReference type="EMBL" id="KZN95566.1"/>
    </source>
</evidence>
<dbReference type="Gene3D" id="1.10.357.10">
    <property type="entry name" value="Tetracycline Repressor, domain 2"/>
    <property type="match status" value="1"/>
</dbReference>
<dbReference type="AlphaFoldDB" id="A0A165X2V5"/>
<protein>
    <submittedName>
        <fullName evidence="6">TetR family transcriptional regulator</fullName>
    </submittedName>
</protein>
<accession>A0A165X2V5</accession>
<proteinExistence type="predicted"/>